<accession>A0A4C1SBH5</accession>
<proteinExistence type="predicted"/>
<reference evidence="1 2" key="1">
    <citation type="journal article" date="2019" name="Commun. Biol.">
        <title>The bagworm genome reveals a unique fibroin gene that provides high tensile strength.</title>
        <authorList>
            <person name="Kono N."/>
            <person name="Nakamura H."/>
            <person name="Ohtoshi R."/>
            <person name="Tomita M."/>
            <person name="Numata K."/>
            <person name="Arakawa K."/>
        </authorList>
    </citation>
    <scope>NUCLEOTIDE SEQUENCE [LARGE SCALE GENOMIC DNA]</scope>
</reference>
<evidence type="ECO:0000313" key="1">
    <source>
        <dbReference type="EMBL" id="GBO99512.1"/>
    </source>
</evidence>
<gene>
    <name evidence="1" type="ORF">EVAR_688_1</name>
</gene>
<organism evidence="1 2">
    <name type="scientific">Eumeta variegata</name>
    <name type="common">Bagworm moth</name>
    <name type="synonym">Eumeta japonica</name>
    <dbReference type="NCBI Taxonomy" id="151549"/>
    <lineage>
        <taxon>Eukaryota</taxon>
        <taxon>Metazoa</taxon>
        <taxon>Ecdysozoa</taxon>
        <taxon>Arthropoda</taxon>
        <taxon>Hexapoda</taxon>
        <taxon>Insecta</taxon>
        <taxon>Pterygota</taxon>
        <taxon>Neoptera</taxon>
        <taxon>Endopterygota</taxon>
        <taxon>Lepidoptera</taxon>
        <taxon>Glossata</taxon>
        <taxon>Ditrysia</taxon>
        <taxon>Tineoidea</taxon>
        <taxon>Psychidae</taxon>
        <taxon>Oiketicinae</taxon>
        <taxon>Eumeta</taxon>
    </lineage>
</organism>
<comment type="caution">
    <text evidence="1">The sequence shown here is derived from an EMBL/GenBank/DDBJ whole genome shotgun (WGS) entry which is preliminary data.</text>
</comment>
<dbReference type="Proteomes" id="UP000299102">
    <property type="component" value="Unassembled WGS sequence"/>
</dbReference>
<sequence length="151" mass="16601">MHAGTGASMHANPHASVHAGTHASVLKRIQTRENGINSEFLRVDVKLCKLYDTAIPEGITTETWISDLFKGHNTLLKQPSIVNDAVRFCASDSVSSVPAREFGPRRNHLIFAEMPALLFYVAAGVRRAARDKLGLMSEVGAHKRPSWDIKL</sequence>
<dbReference type="EMBL" id="BGZK01000003">
    <property type="protein sequence ID" value="GBO99512.1"/>
    <property type="molecule type" value="Genomic_DNA"/>
</dbReference>
<name>A0A4C1SBH5_EUMVA</name>
<keyword evidence="2" id="KW-1185">Reference proteome</keyword>
<protein>
    <submittedName>
        <fullName evidence="1">Uncharacterized protein</fullName>
    </submittedName>
</protein>
<evidence type="ECO:0000313" key="2">
    <source>
        <dbReference type="Proteomes" id="UP000299102"/>
    </source>
</evidence>
<dbReference type="AlphaFoldDB" id="A0A4C1SBH5"/>